<evidence type="ECO:0000313" key="3">
    <source>
        <dbReference type="Proteomes" id="UP001278766"/>
    </source>
</evidence>
<gene>
    <name evidence="2" type="ORF">B0H64DRAFT_379766</name>
</gene>
<reference evidence="2" key="2">
    <citation type="submission" date="2023-06" db="EMBL/GenBank/DDBJ databases">
        <authorList>
            <consortium name="Lawrence Berkeley National Laboratory"/>
            <person name="Haridas S."/>
            <person name="Hensen N."/>
            <person name="Bonometti L."/>
            <person name="Westerberg I."/>
            <person name="Brannstrom I.O."/>
            <person name="Guillou S."/>
            <person name="Cros-Aarteil S."/>
            <person name="Calhoun S."/>
            <person name="Kuo A."/>
            <person name="Mondo S."/>
            <person name="Pangilinan J."/>
            <person name="Riley R."/>
            <person name="Labutti K."/>
            <person name="Andreopoulos B."/>
            <person name="Lipzen A."/>
            <person name="Chen C."/>
            <person name="Yanf M."/>
            <person name="Daum C."/>
            <person name="Ng V."/>
            <person name="Clum A."/>
            <person name="Steindorff A."/>
            <person name="Ohm R."/>
            <person name="Martin F."/>
            <person name="Silar P."/>
            <person name="Natvig D."/>
            <person name="Lalanne C."/>
            <person name="Gautier V."/>
            <person name="Ament-Velasquez S.L."/>
            <person name="Kruys A."/>
            <person name="Hutchinson M.I."/>
            <person name="Powell A.J."/>
            <person name="Barry K."/>
            <person name="Miller A.N."/>
            <person name="Grigoriev I.V."/>
            <person name="Debuchy R."/>
            <person name="Gladieux P."/>
            <person name="Thoren M.H."/>
            <person name="Johannesson H."/>
        </authorList>
    </citation>
    <scope>NUCLEOTIDE SEQUENCE</scope>
    <source>
        <strain evidence="2">CBS 168.71</strain>
    </source>
</reference>
<name>A0AAE0HPI7_9PEZI</name>
<comment type="caution">
    <text evidence="2">The sequence shown here is derived from an EMBL/GenBank/DDBJ whole genome shotgun (WGS) entry which is preliminary data.</text>
</comment>
<accession>A0AAE0HPI7</accession>
<evidence type="ECO:0000313" key="2">
    <source>
        <dbReference type="EMBL" id="KAK3300029.1"/>
    </source>
</evidence>
<sequence length="75" mass="8503">MTSRPLFVRFQSMAVLLFLVSSDLIQTFYQDREPRPAYSQLHPVTGTLCLSPVSTLLSHMANKINLNIQFVSAFN</sequence>
<evidence type="ECO:0000256" key="1">
    <source>
        <dbReference type="SAM" id="SignalP"/>
    </source>
</evidence>
<dbReference type="EMBL" id="JAUEPN010000001">
    <property type="protein sequence ID" value="KAK3300029.1"/>
    <property type="molecule type" value="Genomic_DNA"/>
</dbReference>
<proteinExistence type="predicted"/>
<keyword evidence="3" id="KW-1185">Reference proteome</keyword>
<dbReference type="Proteomes" id="UP001278766">
    <property type="component" value="Unassembled WGS sequence"/>
</dbReference>
<dbReference type="RefSeq" id="XP_062663543.1">
    <property type="nucleotide sequence ID" value="XM_062802692.1"/>
</dbReference>
<feature type="chain" id="PRO_5042142790" description="Secreted protein" evidence="1">
    <location>
        <begin position="23"/>
        <end position="75"/>
    </location>
</feature>
<feature type="signal peptide" evidence="1">
    <location>
        <begin position="1"/>
        <end position="22"/>
    </location>
</feature>
<keyword evidence="1" id="KW-0732">Signal</keyword>
<evidence type="ECO:0008006" key="4">
    <source>
        <dbReference type="Google" id="ProtNLM"/>
    </source>
</evidence>
<dbReference type="GeneID" id="87839640"/>
<organism evidence="2 3">
    <name type="scientific">Chaetomium fimeti</name>
    <dbReference type="NCBI Taxonomy" id="1854472"/>
    <lineage>
        <taxon>Eukaryota</taxon>
        <taxon>Fungi</taxon>
        <taxon>Dikarya</taxon>
        <taxon>Ascomycota</taxon>
        <taxon>Pezizomycotina</taxon>
        <taxon>Sordariomycetes</taxon>
        <taxon>Sordariomycetidae</taxon>
        <taxon>Sordariales</taxon>
        <taxon>Chaetomiaceae</taxon>
        <taxon>Chaetomium</taxon>
    </lineage>
</organism>
<reference evidence="2" key="1">
    <citation type="journal article" date="2023" name="Mol. Phylogenet. Evol.">
        <title>Genome-scale phylogeny and comparative genomics of the fungal order Sordariales.</title>
        <authorList>
            <person name="Hensen N."/>
            <person name="Bonometti L."/>
            <person name="Westerberg I."/>
            <person name="Brannstrom I.O."/>
            <person name="Guillou S."/>
            <person name="Cros-Aarteil S."/>
            <person name="Calhoun S."/>
            <person name="Haridas S."/>
            <person name="Kuo A."/>
            <person name="Mondo S."/>
            <person name="Pangilinan J."/>
            <person name="Riley R."/>
            <person name="LaButti K."/>
            <person name="Andreopoulos B."/>
            <person name="Lipzen A."/>
            <person name="Chen C."/>
            <person name="Yan M."/>
            <person name="Daum C."/>
            <person name="Ng V."/>
            <person name="Clum A."/>
            <person name="Steindorff A."/>
            <person name="Ohm R.A."/>
            <person name="Martin F."/>
            <person name="Silar P."/>
            <person name="Natvig D.O."/>
            <person name="Lalanne C."/>
            <person name="Gautier V."/>
            <person name="Ament-Velasquez S.L."/>
            <person name="Kruys A."/>
            <person name="Hutchinson M.I."/>
            <person name="Powell A.J."/>
            <person name="Barry K."/>
            <person name="Miller A.N."/>
            <person name="Grigoriev I.V."/>
            <person name="Debuchy R."/>
            <person name="Gladieux P."/>
            <person name="Hiltunen Thoren M."/>
            <person name="Johannesson H."/>
        </authorList>
    </citation>
    <scope>NUCLEOTIDE SEQUENCE</scope>
    <source>
        <strain evidence="2">CBS 168.71</strain>
    </source>
</reference>
<protein>
    <recommendedName>
        <fullName evidence="4">Secreted protein</fullName>
    </recommendedName>
</protein>
<dbReference type="AlphaFoldDB" id="A0AAE0HPI7"/>